<feature type="compositionally biased region" description="Polar residues" evidence="1">
    <location>
        <begin position="143"/>
        <end position="156"/>
    </location>
</feature>
<reference evidence="2 3" key="1">
    <citation type="submission" date="2015-03" db="EMBL/GenBank/DDBJ databases">
        <authorList>
            <consortium name="Pathogen Informatics"/>
        </authorList>
    </citation>
    <scope>NUCLEOTIDE SEQUENCE [LARGE SCALE GENOMIC DNA]</scope>
    <source>
        <strain evidence="2 3">D00501624</strain>
    </source>
</reference>
<proteinExistence type="predicted"/>
<feature type="region of interest" description="Disordered" evidence="1">
    <location>
        <begin position="1"/>
        <end position="42"/>
    </location>
</feature>
<dbReference type="EMBL" id="CQQC01001766">
    <property type="protein sequence ID" value="CNW22780.1"/>
    <property type="molecule type" value="Genomic_DNA"/>
</dbReference>
<evidence type="ECO:0000256" key="1">
    <source>
        <dbReference type="SAM" id="MobiDB-lite"/>
    </source>
</evidence>
<dbReference type="AlphaFoldDB" id="A0A655FWH0"/>
<protein>
    <submittedName>
        <fullName evidence="2">Uncharacterized protein</fullName>
    </submittedName>
</protein>
<evidence type="ECO:0000313" key="3">
    <source>
        <dbReference type="Proteomes" id="UP000039217"/>
    </source>
</evidence>
<organism evidence="2 3">
    <name type="scientific">Mycobacterium tuberculosis</name>
    <dbReference type="NCBI Taxonomy" id="1773"/>
    <lineage>
        <taxon>Bacteria</taxon>
        <taxon>Bacillati</taxon>
        <taxon>Actinomycetota</taxon>
        <taxon>Actinomycetes</taxon>
        <taxon>Mycobacteriales</taxon>
        <taxon>Mycobacteriaceae</taxon>
        <taxon>Mycobacterium</taxon>
        <taxon>Mycobacterium tuberculosis complex</taxon>
    </lineage>
</organism>
<sequence length="226" mass="23674">MLSTSRRNVNAWSAPSSPARAMKARMSLGKQPPPKPKPALRHWRPIRGSYPSASASWLTSAPAASHTSEIALINEILVARKALADTLTNSAVCRSVTRNGTPAASSGAYSSRTATSARVESSCTPRTIRSGLRVSCTAKPSRRNSGFQAISTSTPRGASAPARCPSSAAVPTGTVDLPTRIDALTRRGTSASMTAWTCRRSAPYSPIFCGVPTPRKCTSAKSAAMS</sequence>
<feature type="region of interest" description="Disordered" evidence="1">
    <location>
        <begin position="143"/>
        <end position="167"/>
    </location>
</feature>
<evidence type="ECO:0000313" key="2">
    <source>
        <dbReference type="EMBL" id="CNW22780.1"/>
    </source>
</evidence>
<gene>
    <name evidence="2" type="ORF">ERS007661_03693</name>
</gene>
<name>A0A655FWH0_MYCTX</name>
<feature type="region of interest" description="Disordered" evidence="1">
    <location>
        <begin position="97"/>
        <end position="122"/>
    </location>
</feature>
<feature type="compositionally biased region" description="Low complexity" evidence="1">
    <location>
        <begin position="158"/>
        <end position="167"/>
    </location>
</feature>
<accession>A0A655FWH0</accession>
<feature type="compositionally biased region" description="Polar residues" evidence="1">
    <location>
        <begin position="1"/>
        <end position="16"/>
    </location>
</feature>
<dbReference type="Proteomes" id="UP000039217">
    <property type="component" value="Unassembled WGS sequence"/>
</dbReference>